<name>A0A4Y8X3D9_9MICC</name>
<sequence length="394" mass="42912">MTSAPTAPATPRRPGSRLQALDATRLAAALAVVLYHWTAWHHGEWDGGDTVALEVWPVLGRLFSLGSLGVQLFFMVSGFVILLSALGRSPARYLGSRVGRLYPAYWVAVLMAGFLLFVVWPEAGEGHHPVEVLTNLTMLQGAIGDGQPHLDGVYWTLWIELKFYATVLVLLLLRWTTPGRLLAFAVLWPAVGSALWWAVREHVQASSAVSDWLFPEYSALFGVGIALFLVHRHGHSPARWAAVTVTAVLAIGWSTRIQTRETLATTGLAVPSWVVAGVVAAMVVWVALATVGPPARWHVPGAATAGALTYPLYLHHQLWGWWLIGRLMPHLGPRPTLAAVLALLLVWSWVVHRWVERPLGPRLRDGATRLFARVPGLGADPARPGGPDSTVRPA</sequence>
<dbReference type="AlphaFoldDB" id="A0A4Y8X3D9"/>
<feature type="domain" description="Acyltransferase 3" evidence="1">
    <location>
        <begin position="19"/>
        <end position="352"/>
    </location>
</feature>
<organism evidence="2 3">
    <name type="scientific">Micrococcus flavus</name>
    <dbReference type="NCBI Taxonomy" id="384602"/>
    <lineage>
        <taxon>Bacteria</taxon>
        <taxon>Bacillati</taxon>
        <taxon>Actinomycetota</taxon>
        <taxon>Actinomycetes</taxon>
        <taxon>Micrococcales</taxon>
        <taxon>Micrococcaceae</taxon>
        <taxon>Micrococcus</taxon>
    </lineage>
</organism>
<dbReference type="OrthoDB" id="9807745at2"/>
<gene>
    <name evidence="2" type="ORF">BJ976_000487</name>
</gene>
<dbReference type="PANTHER" id="PTHR23028">
    <property type="entry name" value="ACETYLTRANSFERASE"/>
    <property type="match status" value="1"/>
</dbReference>
<keyword evidence="3" id="KW-1185">Reference proteome</keyword>
<evidence type="ECO:0000313" key="3">
    <source>
        <dbReference type="Proteomes" id="UP000560081"/>
    </source>
</evidence>
<proteinExistence type="predicted"/>
<dbReference type="GO" id="GO:0016747">
    <property type="term" value="F:acyltransferase activity, transferring groups other than amino-acyl groups"/>
    <property type="evidence" value="ECO:0007669"/>
    <property type="project" value="InterPro"/>
</dbReference>
<dbReference type="EMBL" id="JACHMC010000001">
    <property type="protein sequence ID" value="MBB4882136.1"/>
    <property type="molecule type" value="Genomic_DNA"/>
</dbReference>
<reference evidence="2 3" key="1">
    <citation type="submission" date="2020-08" db="EMBL/GenBank/DDBJ databases">
        <title>Sequencing the genomes of 1000 actinobacteria strains.</title>
        <authorList>
            <person name="Klenk H.-P."/>
        </authorList>
    </citation>
    <scope>NUCLEOTIDE SEQUENCE [LARGE SCALE GENOMIC DNA]</scope>
    <source>
        <strain evidence="2 3">DSM 19079</strain>
    </source>
</reference>
<evidence type="ECO:0000259" key="1">
    <source>
        <dbReference type="Pfam" id="PF01757"/>
    </source>
</evidence>
<dbReference type="Proteomes" id="UP000560081">
    <property type="component" value="Unassembled WGS sequence"/>
</dbReference>
<dbReference type="PANTHER" id="PTHR23028:SF53">
    <property type="entry name" value="ACYL_TRANSF_3 DOMAIN-CONTAINING PROTEIN"/>
    <property type="match status" value="1"/>
</dbReference>
<comment type="caution">
    <text evidence="2">The sequence shown here is derived from an EMBL/GenBank/DDBJ whole genome shotgun (WGS) entry which is preliminary data.</text>
</comment>
<evidence type="ECO:0000313" key="2">
    <source>
        <dbReference type="EMBL" id="MBB4882136.1"/>
    </source>
</evidence>
<protein>
    <submittedName>
        <fullName evidence="2">Peptidoglycan/LPS O-acetylase OafA/YrhL</fullName>
    </submittedName>
</protein>
<dbReference type="InterPro" id="IPR050879">
    <property type="entry name" value="Acyltransferase_3"/>
</dbReference>
<dbReference type="RefSeq" id="WP_135028801.1">
    <property type="nucleotide sequence ID" value="NZ_BMLA01000006.1"/>
</dbReference>
<dbReference type="GO" id="GO:0016020">
    <property type="term" value="C:membrane"/>
    <property type="evidence" value="ECO:0007669"/>
    <property type="project" value="TreeGrafter"/>
</dbReference>
<dbReference type="Pfam" id="PF01757">
    <property type="entry name" value="Acyl_transf_3"/>
    <property type="match status" value="1"/>
</dbReference>
<dbReference type="InterPro" id="IPR002656">
    <property type="entry name" value="Acyl_transf_3_dom"/>
</dbReference>
<dbReference type="GO" id="GO:0009103">
    <property type="term" value="P:lipopolysaccharide biosynthetic process"/>
    <property type="evidence" value="ECO:0007669"/>
    <property type="project" value="TreeGrafter"/>
</dbReference>
<accession>A0A4Y8X3D9</accession>